<name>A0ABT2PJF5_9BURK</name>
<dbReference type="Pfam" id="PF00149">
    <property type="entry name" value="Metallophos"/>
    <property type="match status" value="1"/>
</dbReference>
<accession>A0ABT2PJF5</accession>
<dbReference type="InterPro" id="IPR041796">
    <property type="entry name" value="Mre11_N"/>
</dbReference>
<gene>
    <name evidence="3" type="ORF">N0K08_06800</name>
</gene>
<organism evidence="3 4">
    <name type="scientific">Acidovorax bellezanensis</name>
    <dbReference type="NCBI Taxonomy" id="2976702"/>
    <lineage>
        <taxon>Bacteria</taxon>
        <taxon>Pseudomonadati</taxon>
        <taxon>Pseudomonadota</taxon>
        <taxon>Betaproteobacteria</taxon>
        <taxon>Burkholderiales</taxon>
        <taxon>Comamonadaceae</taxon>
        <taxon>Acidovorax</taxon>
    </lineage>
</organism>
<dbReference type="EMBL" id="JAODYH010000003">
    <property type="protein sequence ID" value="MCT9810333.1"/>
    <property type="molecule type" value="Genomic_DNA"/>
</dbReference>
<feature type="domain" description="Calcineurin-like phosphoesterase" evidence="2">
    <location>
        <begin position="4"/>
        <end position="112"/>
    </location>
</feature>
<dbReference type="InterPro" id="IPR004843">
    <property type="entry name" value="Calcineurin-like_PHP"/>
</dbReference>
<keyword evidence="1" id="KW-0378">Hydrolase</keyword>
<dbReference type="Gene3D" id="3.60.21.10">
    <property type="match status" value="1"/>
</dbReference>
<evidence type="ECO:0000313" key="3">
    <source>
        <dbReference type="EMBL" id="MCT9810333.1"/>
    </source>
</evidence>
<evidence type="ECO:0000313" key="4">
    <source>
        <dbReference type="Proteomes" id="UP001525968"/>
    </source>
</evidence>
<dbReference type="CDD" id="cd00840">
    <property type="entry name" value="MPP_Mre11_N"/>
    <property type="match status" value="1"/>
</dbReference>
<sequence>MPLFLHTADWQIGRQFSSFDAEAAPHLAEARFAVVQRLARIATERQVDAVLVAGDVLDAQTVSDRTIRRLFHAMEGFRGPWLLIPGNHDAALAESVWTQAQRMGVVPANVHLLLKPEVTLFAAQGFAVLPAPLTQRHSYSDLSAWMDDAQTPEGLLRIGLAHGSVQGILHEGIDSTNPIAPTRCETARLDWLALGDWHGTKSIHERMAYSGTPEADRFHNNDAGNALLVAIDAPGAVPRVEKIATGAYVWKELVHSLRVASDVDAVEQALDALGASDVVRLQLAGQVDLAGQQRLDAAVARADARVRSLQCERTALALVPTDEDLAQLQADGYVGELLAELRAESAAGGADSPAAAALALLAAALMPVGERA</sequence>
<dbReference type="RefSeq" id="WP_261499338.1">
    <property type="nucleotide sequence ID" value="NZ_JAODYH010000003.1"/>
</dbReference>
<reference evidence="3 4" key="1">
    <citation type="submission" date="2022-09" db="EMBL/GenBank/DDBJ databases">
        <title>Draft genome of isolate Be4.</title>
        <authorList>
            <person name="Sanchez-Castro I."/>
            <person name="Martinez-Rodriguez P."/>
            <person name="Descostes M."/>
            <person name="Merroun M."/>
        </authorList>
    </citation>
    <scope>NUCLEOTIDE SEQUENCE [LARGE SCALE GENOMIC DNA]</scope>
    <source>
        <strain evidence="3 4">Be4</strain>
    </source>
</reference>
<comment type="caution">
    <text evidence="3">The sequence shown here is derived from an EMBL/GenBank/DDBJ whole genome shotgun (WGS) entry which is preliminary data.</text>
</comment>
<dbReference type="InterPro" id="IPR029052">
    <property type="entry name" value="Metallo-depent_PP-like"/>
</dbReference>
<keyword evidence="4" id="KW-1185">Reference proteome</keyword>
<protein>
    <submittedName>
        <fullName evidence="3">DNA repair exonuclease</fullName>
    </submittedName>
</protein>
<keyword evidence="3" id="KW-0540">Nuclease</keyword>
<proteinExistence type="predicted"/>
<dbReference type="InterPro" id="IPR050535">
    <property type="entry name" value="DNA_Repair-Maintenance_Comp"/>
</dbReference>
<evidence type="ECO:0000259" key="2">
    <source>
        <dbReference type="Pfam" id="PF00149"/>
    </source>
</evidence>
<dbReference type="Proteomes" id="UP001525968">
    <property type="component" value="Unassembled WGS sequence"/>
</dbReference>
<keyword evidence="3" id="KW-0269">Exonuclease</keyword>
<dbReference type="PANTHER" id="PTHR30337">
    <property type="entry name" value="COMPONENT OF ATP-DEPENDENT DSDNA EXONUCLEASE"/>
    <property type="match status" value="1"/>
</dbReference>
<dbReference type="SUPFAM" id="SSF56300">
    <property type="entry name" value="Metallo-dependent phosphatases"/>
    <property type="match status" value="1"/>
</dbReference>
<evidence type="ECO:0000256" key="1">
    <source>
        <dbReference type="ARBA" id="ARBA00022801"/>
    </source>
</evidence>
<dbReference type="GO" id="GO:0004527">
    <property type="term" value="F:exonuclease activity"/>
    <property type="evidence" value="ECO:0007669"/>
    <property type="project" value="UniProtKB-KW"/>
</dbReference>
<dbReference type="PIRSF" id="PIRSF033093">
    <property type="entry name" value="UCP_ML1119"/>
    <property type="match status" value="1"/>
</dbReference>
<dbReference type="InterPro" id="IPR014577">
    <property type="entry name" value="UCP033093_metalloPase"/>
</dbReference>